<evidence type="ECO:0000256" key="11">
    <source>
        <dbReference type="ARBA" id="ARBA00023136"/>
    </source>
</evidence>
<feature type="repeat" description="FG-GAP" evidence="15">
    <location>
        <begin position="565"/>
        <end position="625"/>
    </location>
</feature>
<dbReference type="Pfam" id="PF01839">
    <property type="entry name" value="FG-GAP"/>
    <property type="match status" value="1"/>
</dbReference>
<evidence type="ECO:0000256" key="10">
    <source>
        <dbReference type="ARBA" id="ARBA00023037"/>
    </source>
</evidence>
<feature type="repeat" description="FG-GAP" evidence="15">
    <location>
        <begin position="503"/>
        <end position="561"/>
    </location>
</feature>
<dbReference type="GO" id="GO:0033627">
    <property type="term" value="P:cell adhesion mediated by integrin"/>
    <property type="evidence" value="ECO:0007669"/>
    <property type="project" value="TreeGrafter"/>
</dbReference>
<evidence type="ECO:0000256" key="15">
    <source>
        <dbReference type="PROSITE-ProRule" id="PRU00803"/>
    </source>
</evidence>
<keyword evidence="10 16" id="KW-0401">Integrin</keyword>
<dbReference type="Gene3D" id="1.20.5.930">
    <property type="entry name" value="Bicelle-embedded integrin alpha(iib) transmembrane segment"/>
    <property type="match status" value="1"/>
</dbReference>
<keyword evidence="7" id="KW-0106">Calcium</keyword>
<keyword evidence="8 16" id="KW-0130">Cell adhesion</keyword>
<dbReference type="GO" id="GO:0005178">
    <property type="term" value="F:integrin binding"/>
    <property type="evidence" value="ECO:0007669"/>
    <property type="project" value="TreeGrafter"/>
</dbReference>
<dbReference type="InterPro" id="IPR028994">
    <property type="entry name" value="Integrin_alpha_N"/>
</dbReference>
<evidence type="ECO:0000256" key="8">
    <source>
        <dbReference type="ARBA" id="ARBA00022889"/>
    </source>
</evidence>
<evidence type="ECO:0000256" key="5">
    <source>
        <dbReference type="ARBA" id="ARBA00022729"/>
    </source>
</evidence>
<evidence type="ECO:0000256" key="13">
    <source>
        <dbReference type="ARBA" id="ARBA00023170"/>
    </source>
</evidence>
<evidence type="ECO:0000256" key="16">
    <source>
        <dbReference type="RuleBase" id="RU003762"/>
    </source>
</evidence>
<dbReference type="InterPro" id="IPR048285">
    <property type="entry name" value="Integrin_alpha_Ig-like_2"/>
</dbReference>
<dbReference type="GO" id="GO:0098609">
    <property type="term" value="P:cell-cell adhesion"/>
    <property type="evidence" value="ECO:0007669"/>
    <property type="project" value="TreeGrafter"/>
</dbReference>
<feature type="signal peptide" evidence="16">
    <location>
        <begin position="1"/>
        <end position="20"/>
    </location>
</feature>
<keyword evidence="9 16" id="KW-1133">Transmembrane helix</keyword>
<evidence type="ECO:0000256" key="12">
    <source>
        <dbReference type="ARBA" id="ARBA00023157"/>
    </source>
</evidence>
<dbReference type="InterPro" id="IPR048633">
    <property type="entry name" value="ITGAX-like_Ig_3"/>
</dbReference>
<sequence>MDLLLLLLLYLGAVLAPCCGFNVDVELPAAFRLPTQSFGRSVAQIGDVILVGAPFQMGQVNETGKLYQCTYRTGACTEISIRRPADAVNMSLGFSLAVQNSQVLVCGPTVPRACGRNMYLNGYCFLLDQNLQQRQHFPETLPECTSHPTDIVFLIDGSGSIDRGDFERMKMFVSNVITRLSGRNTLFALMQFSDAFKEHFDFRDQNPARLVMDVEKIGGWTYTATAIHKVVKELFIPHKGSRSGATKILIVITDGEKKRDPLQYWNVIPEADQAGIIRYAIGVGSAFSSSNARNELDTIASLPSAEHVFAVHDFEALRGIQDNLRDKIFAIEGTQSQSSSSFQMEMSQEGFSALLTPDGSVLGAVGAYDWSGGAFLYKGSSKNPSFINISSTTTDMNDAYLGYSSQLVWLKGRSGLVLGAPRYNHIGKVVVFEENTWSGEWQLKTEAAGEQVGSYFGATLCSVDLDRDSNTDLVLIAAPMYYDGVTGGKVYACHFKEEGLQCSTTLRGQEGHVFGRFGASMAAIGDITGDRWTDVVVGAPMEDKNMGALYVFAGKRTSLSPQYSQRIEGLRFSGGFFYFGESVSGGTDLTGDGLPDLTVGREGQVLLLRSRPVLQVGVSFEFQPPVIPTSVFQCQEQEHQHKVASVVTICFAVTKATRDALVNIFSDLQYGLALDSERSKIRASFSSKSPVLNEGFQIGLENKCRNYQIELPICIEDSLTPITVRLNYSLQGKPIAAARDLRPILREGSQQVYIAQLPFEKNCGTDGKCEDRLQTSFNFSGLDTLVVGQSLELNVTASVQNYGEDSYSTILRFFYPAGVSYRKVTLLQPSRKVMSVKCNSAPASEEDAERNATCNINHPIFWSGAEATFVATFAVSPDADLGDTLRIMARANSENSDSVTADMVHQAELPIRYAVYIIITANEESTKYVNFTADQREASRTVEHRYEVKNLRVRSIPVSVTFRIPVELNGIQIWNVSQVIPSKPQLATCVLERETSGDKDVQEKFKKRPLLDCSVASCKTIRCDILSLKMWHPVEFTIKGNISFQWASQTQEKKVILVSSAQISYDDQKYTQQEGFVSQQVQTVVEHIEVYNYLPAIIAGTFVGLILLAVIAAVLYKVGFFKRQYKQMLSDAGDGDGVSSPGPSKQGTDSTPPSKDNVY</sequence>
<protein>
    <submittedName>
        <fullName evidence="20">Integrin alpha-X-like</fullName>
    </submittedName>
</protein>
<keyword evidence="3 16" id="KW-0812">Transmembrane</keyword>
<accession>A0AA97LEH3</accession>
<dbReference type="RefSeq" id="XP_054849332.1">
    <property type="nucleotide sequence ID" value="XM_054993357.1"/>
</dbReference>
<evidence type="ECO:0000313" key="19">
    <source>
        <dbReference type="Proteomes" id="UP001190640"/>
    </source>
</evidence>
<comment type="similarity">
    <text evidence="2 16">Belongs to the integrin alpha chain family.</text>
</comment>
<feature type="domain" description="VWFA" evidence="18">
    <location>
        <begin position="150"/>
        <end position="328"/>
    </location>
</feature>
<feature type="repeat" description="FG-GAP" evidence="15">
    <location>
        <begin position="335"/>
        <end position="386"/>
    </location>
</feature>
<evidence type="ECO:0000256" key="17">
    <source>
        <dbReference type="SAM" id="MobiDB-lite"/>
    </source>
</evidence>
<dbReference type="PRINTS" id="PR00453">
    <property type="entry name" value="VWFADOMAIN"/>
</dbReference>
<evidence type="ECO:0000256" key="1">
    <source>
        <dbReference type="ARBA" id="ARBA00004479"/>
    </source>
</evidence>
<name>A0AA97LEH3_EUBMA</name>
<keyword evidence="11 16" id="KW-0472">Membrane</keyword>
<feature type="chain" id="PRO_5041516761" evidence="16">
    <location>
        <begin position="21"/>
        <end position="1159"/>
    </location>
</feature>
<dbReference type="InterPro" id="IPR013517">
    <property type="entry name" value="FG-GAP"/>
</dbReference>
<dbReference type="GO" id="GO:0009897">
    <property type="term" value="C:external side of plasma membrane"/>
    <property type="evidence" value="ECO:0007669"/>
    <property type="project" value="TreeGrafter"/>
</dbReference>
<keyword evidence="19" id="KW-1185">Reference proteome</keyword>
<reference evidence="20" key="1">
    <citation type="submission" date="2025-08" db="UniProtKB">
        <authorList>
            <consortium name="RefSeq"/>
        </authorList>
    </citation>
    <scope>IDENTIFICATION</scope>
    <source>
        <tissue evidence="20">Blood</tissue>
    </source>
</reference>
<dbReference type="InterPro" id="IPR013649">
    <property type="entry name" value="Integrin_alpha_Ig-like_1"/>
</dbReference>
<feature type="region of interest" description="Disordered" evidence="17">
    <location>
        <begin position="1132"/>
        <end position="1159"/>
    </location>
</feature>
<dbReference type="Gene3D" id="2.130.10.130">
    <property type="entry name" value="Integrin alpha, N-terminal"/>
    <property type="match status" value="2"/>
</dbReference>
<dbReference type="InterPro" id="IPR000413">
    <property type="entry name" value="Integrin_alpha"/>
</dbReference>
<dbReference type="SMART" id="SM00191">
    <property type="entry name" value="Int_alpha"/>
    <property type="match status" value="5"/>
</dbReference>
<dbReference type="InterPro" id="IPR018184">
    <property type="entry name" value="Integrin_alpha_C_CS"/>
</dbReference>
<dbReference type="Pfam" id="PF20805">
    <property type="entry name" value="Integrin_A_Ig_2"/>
    <property type="match status" value="1"/>
</dbReference>
<dbReference type="PROSITE" id="PS00242">
    <property type="entry name" value="INTEGRIN_ALPHA"/>
    <property type="match status" value="1"/>
</dbReference>
<dbReference type="PRINTS" id="PR01185">
    <property type="entry name" value="INTEGRINA"/>
</dbReference>
<dbReference type="Gene3D" id="2.60.40.1460">
    <property type="entry name" value="Integrin domains. Chain A, domain 2"/>
    <property type="match status" value="1"/>
</dbReference>
<dbReference type="GeneID" id="129338845"/>
<evidence type="ECO:0000313" key="20">
    <source>
        <dbReference type="RefSeq" id="XP_054849332.1"/>
    </source>
</evidence>
<dbReference type="PROSITE" id="PS50234">
    <property type="entry name" value="VWFA"/>
    <property type="match status" value="1"/>
</dbReference>
<dbReference type="Pfam" id="PF00357">
    <property type="entry name" value="Integrin_alpha"/>
    <property type="match status" value="1"/>
</dbReference>
<dbReference type="GO" id="GO:0007229">
    <property type="term" value="P:integrin-mediated signaling pathway"/>
    <property type="evidence" value="ECO:0007669"/>
    <property type="project" value="UniProtKB-KW"/>
</dbReference>
<dbReference type="GO" id="GO:0007160">
    <property type="term" value="P:cell-matrix adhesion"/>
    <property type="evidence" value="ECO:0007669"/>
    <property type="project" value="TreeGrafter"/>
</dbReference>
<proteinExistence type="inferred from homology"/>
<keyword evidence="6" id="KW-0677">Repeat</keyword>
<dbReference type="InterPro" id="IPR013519">
    <property type="entry name" value="Int_alpha_beta-p"/>
</dbReference>
<dbReference type="SMART" id="SM00327">
    <property type="entry name" value="VWA"/>
    <property type="match status" value="1"/>
</dbReference>
<feature type="repeat" description="FG-GAP" evidence="15">
    <location>
        <begin position="24"/>
        <end position="78"/>
    </location>
</feature>
<keyword evidence="4" id="KW-0479">Metal-binding</keyword>
<dbReference type="PANTHER" id="PTHR23220:SF118">
    <property type="entry name" value="INTEGRIN ALPHA-X"/>
    <property type="match status" value="1"/>
</dbReference>
<dbReference type="InterPro" id="IPR036465">
    <property type="entry name" value="vWFA_dom_sf"/>
</dbReference>
<evidence type="ECO:0000256" key="6">
    <source>
        <dbReference type="ARBA" id="ARBA00022737"/>
    </source>
</evidence>
<keyword evidence="12" id="KW-1015">Disulfide bond</keyword>
<dbReference type="GO" id="GO:0008305">
    <property type="term" value="C:integrin complex"/>
    <property type="evidence" value="ECO:0007669"/>
    <property type="project" value="InterPro"/>
</dbReference>
<keyword evidence="13 16" id="KW-0675">Receptor</keyword>
<dbReference type="KEGG" id="emc:129338845"/>
<evidence type="ECO:0000256" key="4">
    <source>
        <dbReference type="ARBA" id="ARBA00022723"/>
    </source>
</evidence>
<evidence type="ECO:0000256" key="3">
    <source>
        <dbReference type="ARBA" id="ARBA00022692"/>
    </source>
</evidence>
<dbReference type="Gene3D" id="2.60.40.1530">
    <property type="entry name" value="ntegrin, alpha v. Chain A, domain 4"/>
    <property type="match status" value="1"/>
</dbReference>
<dbReference type="Pfam" id="PF00092">
    <property type="entry name" value="VWA"/>
    <property type="match status" value="1"/>
</dbReference>
<dbReference type="PANTHER" id="PTHR23220">
    <property type="entry name" value="INTEGRIN ALPHA"/>
    <property type="match status" value="1"/>
</dbReference>
<dbReference type="SUPFAM" id="SSF69179">
    <property type="entry name" value="Integrin domains"/>
    <property type="match status" value="3"/>
</dbReference>
<organism evidence="19 20">
    <name type="scientific">Eublepharis macularius</name>
    <name type="common">Leopard gecko</name>
    <name type="synonym">Cyrtodactylus macularius</name>
    <dbReference type="NCBI Taxonomy" id="481883"/>
    <lineage>
        <taxon>Eukaryota</taxon>
        <taxon>Metazoa</taxon>
        <taxon>Chordata</taxon>
        <taxon>Craniata</taxon>
        <taxon>Vertebrata</taxon>
        <taxon>Euteleostomi</taxon>
        <taxon>Lepidosauria</taxon>
        <taxon>Squamata</taxon>
        <taxon>Bifurcata</taxon>
        <taxon>Gekkota</taxon>
        <taxon>Eublepharidae</taxon>
        <taxon>Eublepharinae</taxon>
        <taxon>Eublepharis</taxon>
    </lineage>
</organism>
<dbReference type="Pfam" id="PF21520">
    <property type="entry name" value="ITGAX-like_Ig_3"/>
    <property type="match status" value="1"/>
</dbReference>
<dbReference type="Gene3D" id="2.60.40.1510">
    <property type="entry name" value="ntegrin, alpha v. Chain A, domain 3"/>
    <property type="match status" value="1"/>
</dbReference>
<dbReference type="GO" id="GO:0046872">
    <property type="term" value="F:metal ion binding"/>
    <property type="evidence" value="ECO:0007669"/>
    <property type="project" value="UniProtKB-KW"/>
</dbReference>
<comment type="subcellular location">
    <subcellularLocation>
        <location evidence="1 16">Membrane</location>
        <topology evidence="1 16">Single-pass type I membrane protein</topology>
    </subcellularLocation>
</comment>
<evidence type="ECO:0000256" key="14">
    <source>
        <dbReference type="ARBA" id="ARBA00023180"/>
    </source>
</evidence>
<dbReference type="SUPFAM" id="SSF53300">
    <property type="entry name" value="vWA-like"/>
    <property type="match status" value="1"/>
</dbReference>
<dbReference type="Gene3D" id="3.40.50.410">
    <property type="entry name" value="von Willebrand factor, type A domain"/>
    <property type="match status" value="1"/>
</dbReference>
<evidence type="ECO:0000256" key="2">
    <source>
        <dbReference type="ARBA" id="ARBA00008054"/>
    </source>
</evidence>
<dbReference type="InterPro" id="IPR032695">
    <property type="entry name" value="Integrin_dom_sf"/>
</dbReference>
<dbReference type="PROSITE" id="PS51470">
    <property type="entry name" value="FG_GAP"/>
    <property type="match status" value="5"/>
</dbReference>
<dbReference type="SUPFAM" id="SSF69318">
    <property type="entry name" value="Integrin alpha N-terminal domain"/>
    <property type="match status" value="1"/>
</dbReference>
<dbReference type="Proteomes" id="UP001190640">
    <property type="component" value="Chromosome 12"/>
</dbReference>
<evidence type="ECO:0000256" key="7">
    <source>
        <dbReference type="ARBA" id="ARBA00022837"/>
    </source>
</evidence>
<dbReference type="Pfam" id="PF08441">
    <property type="entry name" value="Integrin_A_Ig_1"/>
    <property type="match status" value="1"/>
</dbReference>
<feature type="compositionally biased region" description="Polar residues" evidence="17">
    <location>
        <begin position="1145"/>
        <end position="1159"/>
    </location>
</feature>
<feature type="repeat" description="FG-GAP" evidence="15">
    <location>
        <begin position="442"/>
        <end position="502"/>
    </location>
</feature>
<feature type="transmembrane region" description="Helical" evidence="16">
    <location>
        <begin position="1093"/>
        <end position="1116"/>
    </location>
</feature>
<dbReference type="InterPro" id="IPR002035">
    <property type="entry name" value="VWF_A"/>
</dbReference>
<gene>
    <name evidence="20" type="primary">LOC129338845</name>
</gene>
<dbReference type="AlphaFoldDB" id="A0AA97LEH3"/>
<keyword evidence="5 16" id="KW-0732">Signal</keyword>
<evidence type="ECO:0000256" key="9">
    <source>
        <dbReference type="ARBA" id="ARBA00022989"/>
    </source>
</evidence>
<evidence type="ECO:0000259" key="18">
    <source>
        <dbReference type="PROSITE" id="PS50234"/>
    </source>
</evidence>
<keyword evidence="14" id="KW-0325">Glycoprotein</keyword>